<dbReference type="EMBL" id="CAOF01000194">
    <property type="protein sequence ID" value="CCO50145.1"/>
    <property type="molecule type" value="Genomic_DNA"/>
</dbReference>
<dbReference type="RefSeq" id="WP_022614025.1">
    <property type="nucleotide sequence ID" value="NZ_LK391965.1"/>
</dbReference>
<dbReference type="AlphaFoldDB" id="A0AAV2VZN2"/>
<sequence length="216" mass="23723">MKEYDIAFLHTAKIHVDTFTNLTSQMAPDLRQIHRVEPELLSKAVSEGLNHSVVANTEEILRDLASIARITICTCSTLGSIAEQLVSREKLDVRRIDRAMADVAVGHQKILVLAALESTLPPTRQLLESSMHTQSSMVDIHYHLIEQAWEDFQSGDMPAYLTKIRNAIVDQQSGYEVIVLAQASMAGATNNLAAQIPVLSSPEIGVKAAVKTLLNL</sequence>
<reference evidence="1 2" key="1">
    <citation type="journal article" date="2013" name="ISME J.">
        <title>Comparative genomics of pathogenic lineages of Vibrio nigripulchritudo identifies virulence-associated traits.</title>
        <authorList>
            <person name="Goudenege D."/>
            <person name="Labreuche Y."/>
            <person name="Krin E."/>
            <person name="Ansquer D."/>
            <person name="Mangenot S."/>
            <person name="Calteau A."/>
            <person name="Medigue C."/>
            <person name="Mazel D."/>
            <person name="Polz M.F."/>
            <person name="Le Roux F."/>
        </authorList>
    </citation>
    <scope>NUCLEOTIDE SEQUENCE [LARGE SCALE GENOMIC DNA]</scope>
    <source>
        <strain evidence="1 2">SOn1</strain>
    </source>
</reference>
<organism evidence="1 2">
    <name type="scientific">Vibrio nigripulchritudo SOn1</name>
    <dbReference type="NCBI Taxonomy" id="1238450"/>
    <lineage>
        <taxon>Bacteria</taxon>
        <taxon>Pseudomonadati</taxon>
        <taxon>Pseudomonadota</taxon>
        <taxon>Gammaproteobacteria</taxon>
        <taxon>Vibrionales</taxon>
        <taxon>Vibrionaceae</taxon>
        <taxon>Vibrio</taxon>
    </lineage>
</organism>
<dbReference type="GO" id="GO:0008881">
    <property type="term" value="F:glutamate racemase activity"/>
    <property type="evidence" value="ECO:0007669"/>
    <property type="project" value="UniProtKB-EC"/>
</dbReference>
<name>A0AAV2VZN2_9VIBR</name>
<keyword evidence="1" id="KW-0413">Isomerase</keyword>
<proteinExistence type="predicted"/>
<evidence type="ECO:0000313" key="1">
    <source>
        <dbReference type="EMBL" id="CCO50145.1"/>
    </source>
</evidence>
<evidence type="ECO:0000313" key="2">
    <source>
        <dbReference type="Proteomes" id="UP000018211"/>
    </source>
</evidence>
<comment type="caution">
    <text evidence="1">The sequence shown here is derived from an EMBL/GenBank/DDBJ whole genome shotgun (WGS) entry which is preliminary data.</text>
</comment>
<dbReference type="Pfam" id="PF01177">
    <property type="entry name" value="Asp_Glu_race"/>
    <property type="match status" value="1"/>
</dbReference>
<dbReference type="EC" id="5.1.1.3" evidence="1"/>
<dbReference type="Proteomes" id="UP000018211">
    <property type="component" value="Unassembled WGS sequence"/>
</dbReference>
<gene>
    <name evidence="1" type="ORF">VIBNISOn1_970170</name>
</gene>
<dbReference type="InterPro" id="IPR015942">
    <property type="entry name" value="Asp/Glu/hydantoin_racemase"/>
</dbReference>
<protein>
    <submittedName>
        <fullName evidence="1">Glutamate racemase</fullName>
        <ecNumber evidence="1">5.1.1.3</ecNumber>
    </submittedName>
</protein>
<accession>A0AAV2VZN2</accession>